<dbReference type="InterPro" id="IPR029058">
    <property type="entry name" value="AB_hydrolase_fold"/>
</dbReference>
<protein>
    <submittedName>
        <fullName evidence="3">Alpha/beta hydrolase</fullName>
    </submittedName>
</protein>
<gene>
    <name evidence="3" type="ORF">BKK47_00475</name>
</gene>
<keyword evidence="4" id="KW-1185">Reference proteome</keyword>
<dbReference type="InterPro" id="IPR000073">
    <property type="entry name" value="AB_hydrolase_1"/>
</dbReference>
<dbReference type="PANTHER" id="PTHR43798:SF31">
    <property type="entry name" value="AB HYDROLASE SUPERFAMILY PROTEIN YCLE"/>
    <property type="match status" value="1"/>
</dbReference>
<comment type="caution">
    <text evidence="3">The sequence shown here is derived from an EMBL/GenBank/DDBJ whole genome shotgun (WGS) entry which is preliminary data.</text>
</comment>
<dbReference type="AlphaFoldDB" id="A0A1V3IJU7"/>
<feature type="domain" description="AB hydrolase-1" evidence="2">
    <location>
        <begin position="54"/>
        <end position="294"/>
    </location>
</feature>
<dbReference type="GO" id="GO:0016787">
    <property type="term" value="F:hydrolase activity"/>
    <property type="evidence" value="ECO:0007669"/>
    <property type="project" value="UniProtKB-KW"/>
</dbReference>
<dbReference type="Proteomes" id="UP000189426">
    <property type="component" value="Unassembled WGS sequence"/>
</dbReference>
<dbReference type="Pfam" id="PF00561">
    <property type="entry name" value="Abhydrolase_1"/>
    <property type="match status" value="1"/>
</dbReference>
<dbReference type="EMBL" id="MLHG01000005">
    <property type="protein sequence ID" value="OOF41680.1"/>
    <property type="molecule type" value="Genomic_DNA"/>
</dbReference>
<dbReference type="GO" id="GO:0016020">
    <property type="term" value="C:membrane"/>
    <property type="evidence" value="ECO:0007669"/>
    <property type="project" value="TreeGrafter"/>
</dbReference>
<dbReference type="SUPFAM" id="SSF53474">
    <property type="entry name" value="alpha/beta-Hydrolases"/>
    <property type="match status" value="1"/>
</dbReference>
<keyword evidence="1 3" id="KW-0378">Hydrolase</keyword>
<evidence type="ECO:0000256" key="1">
    <source>
        <dbReference type="ARBA" id="ARBA00022801"/>
    </source>
</evidence>
<reference evidence="3 4" key="1">
    <citation type="submission" date="2016-10" db="EMBL/GenBank/DDBJ databases">
        <title>Rodentibacter gen. nov. and new species.</title>
        <authorList>
            <person name="Christensen H."/>
        </authorList>
    </citation>
    <scope>NUCLEOTIDE SEQUENCE [LARGE SCALE GENOMIC DNA]</scope>
    <source>
        <strain evidence="3 4">Ppn418</strain>
    </source>
</reference>
<evidence type="ECO:0000313" key="4">
    <source>
        <dbReference type="Proteomes" id="UP000189426"/>
    </source>
</evidence>
<dbReference type="RefSeq" id="WP_077492992.1">
    <property type="nucleotide sequence ID" value="NZ_MLHG01000005.1"/>
</dbReference>
<evidence type="ECO:0000313" key="3">
    <source>
        <dbReference type="EMBL" id="OOF41680.1"/>
    </source>
</evidence>
<organism evidence="3 4">
    <name type="scientific">Rodentibacter mrazii</name>
    <dbReference type="NCBI Taxonomy" id="1908257"/>
    <lineage>
        <taxon>Bacteria</taxon>
        <taxon>Pseudomonadati</taxon>
        <taxon>Pseudomonadota</taxon>
        <taxon>Gammaproteobacteria</taxon>
        <taxon>Pasteurellales</taxon>
        <taxon>Pasteurellaceae</taxon>
        <taxon>Rodentibacter</taxon>
    </lineage>
</organism>
<evidence type="ECO:0000259" key="2">
    <source>
        <dbReference type="Pfam" id="PF00561"/>
    </source>
</evidence>
<name>A0A1V3IJU7_9PAST</name>
<proteinExistence type="predicted"/>
<sequence>MTISALDFFKRDVTLPNKLDGLPHKLSDVEGLQIGSFKTNDGVSLNYWKAGSGKPLVFVPGWSSNGAEYINLIHLLKDKYTVYVLDQHNHGLSDKTKLGNRISRYSMDLHEFLNAENIEKAHLCGWSMGCSVIWGYVDLFGSNRVEKFVFIDEAVSIYCHSDWTEEQRVNTGAFVRSVESHISVFSGAFAGGKPINRMVVNTDIFDFYNTINAPAYENSLSLSEQVAQQDINALIQIQFDHACNDWSDVILHKIDKPTLVVSGEHSNWVESQRWIANTVPQGKALIYGKHEHGDHFLHLKLPQKFASELTVFLEK</sequence>
<dbReference type="STRING" id="1908257.BKK47_00475"/>
<accession>A0A1V3IJU7</accession>
<dbReference type="InterPro" id="IPR050266">
    <property type="entry name" value="AB_hydrolase_sf"/>
</dbReference>
<dbReference type="PANTHER" id="PTHR43798">
    <property type="entry name" value="MONOACYLGLYCEROL LIPASE"/>
    <property type="match status" value="1"/>
</dbReference>
<dbReference type="Gene3D" id="3.40.50.1820">
    <property type="entry name" value="alpha/beta hydrolase"/>
    <property type="match status" value="1"/>
</dbReference>